<feature type="compositionally biased region" description="Polar residues" evidence="7">
    <location>
        <begin position="69"/>
        <end position="81"/>
    </location>
</feature>
<feature type="domain" description="C2H2-type" evidence="8">
    <location>
        <begin position="287"/>
        <end position="319"/>
    </location>
</feature>
<evidence type="ECO:0000313" key="9">
    <source>
        <dbReference type="EMBL" id="KAH7116084.1"/>
    </source>
</evidence>
<keyword evidence="3 6" id="KW-0863">Zinc-finger</keyword>
<dbReference type="GO" id="GO:0000978">
    <property type="term" value="F:RNA polymerase II cis-regulatory region sequence-specific DNA binding"/>
    <property type="evidence" value="ECO:0007669"/>
    <property type="project" value="TreeGrafter"/>
</dbReference>
<proteinExistence type="predicted"/>
<keyword evidence="2" id="KW-0677">Repeat</keyword>
<evidence type="ECO:0000256" key="6">
    <source>
        <dbReference type="PROSITE-ProRule" id="PRU00042"/>
    </source>
</evidence>
<feature type="compositionally biased region" description="Polar residues" evidence="7">
    <location>
        <begin position="205"/>
        <end position="219"/>
    </location>
</feature>
<feature type="region of interest" description="Disordered" evidence="7">
    <location>
        <begin position="1"/>
        <end position="91"/>
    </location>
</feature>
<dbReference type="PROSITE" id="PS00028">
    <property type="entry name" value="ZINC_FINGER_C2H2_1"/>
    <property type="match status" value="2"/>
</dbReference>
<dbReference type="OrthoDB" id="6910977at2759"/>
<feature type="region of interest" description="Disordered" evidence="7">
    <location>
        <begin position="325"/>
        <end position="363"/>
    </location>
</feature>
<accession>A0A9P9DBU4</accession>
<evidence type="ECO:0000256" key="3">
    <source>
        <dbReference type="ARBA" id="ARBA00022771"/>
    </source>
</evidence>
<evidence type="ECO:0000256" key="2">
    <source>
        <dbReference type="ARBA" id="ARBA00022737"/>
    </source>
</evidence>
<dbReference type="Gene3D" id="3.30.160.60">
    <property type="entry name" value="Classic Zinc Finger"/>
    <property type="match status" value="2"/>
</dbReference>
<feature type="compositionally biased region" description="Basic and acidic residues" evidence="7">
    <location>
        <begin position="194"/>
        <end position="203"/>
    </location>
</feature>
<dbReference type="Pfam" id="PF00096">
    <property type="entry name" value="zf-C2H2"/>
    <property type="match status" value="1"/>
</dbReference>
<dbReference type="GO" id="GO:0000981">
    <property type="term" value="F:DNA-binding transcription factor activity, RNA polymerase II-specific"/>
    <property type="evidence" value="ECO:0007669"/>
    <property type="project" value="TreeGrafter"/>
</dbReference>
<dbReference type="Proteomes" id="UP000700596">
    <property type="component" value="Unassembled WGS sequence"/>
</dbReference>
<dbReference type="GO" id="GO:0000785">
    <property type="term" value="C:chromatin"/>
    <property type="evidence" value="ECO:0007669"/>
    <property type="project" value="TreeGrafter"/>
</dbReference>
<dbReference type="PANTHER" id="PTHR14003:SF19">
    <property type="entry name" value="YY2 TRANSCRIPTION FACTOR"/>
    <property type="match status" value="1"/>
</dbReference>
<comment type="caution">
    <text evidence="9">The sequence shown here is derived from an EMBL/GenBank/DDBJ whole genome shotgun (WGS) entry which is preliminary data.</text>
</comment>
<dbReference type="EMBL" id="JAGMWT010000015">
    <property type="protein sequence ID" value="KAH7116084.1"/>
    <property type="molecule type" value="Genomic_DNA"/>
</dbReference>
<feature type="compositionally biased region" description="Polar residues" evidence="7">
    <location>
        <begin position="50"/>
        <end position="61"/>
    </location>
</feature>
<evidence type="ECO:0000256" key="4">
    <source>
        <dbReference type="ARBA" id="ARBA00022833"/>
    </source>
</evidence>
<evidence type="ECO:0000256" key="7">
    <source>
        <dbReference type="SAM" id="MobiDB-lite"/>
    </source>
</evidence>
<keyword evidence="10" id="KW-1185">Reference proteome</keyword>
<dbReference type="InterPro" id="IPR036236">
    <property type="entry name" value="Znf_C2H2_sf"/>
</dbReference>
<evidence type="ECO:0000256" key="1">
    <source>
        <dbReference type="ARBA" id="ARBA00022723"/>
    </source>
</evidence>
<gene>
    <name evidence="9" type="ORF">B0J11DRAFT_553213</name>
</gene>
<reference evidence="9" key="1">
    <citation type="journal article" date="2021" name="Nat. Commun.">
        <title>Genetic determinants of endophytism in the Arabidopsis root mycobiome.</title>
        <authorList>
            <person name="Mesny F."/>
            <person name="Miyauchi S."/>
            <person name="Thiergart T."/>
            <person name="Pickel B."/>
            <person name="Atanasova L."/>
            <person name="Karlsson M."/>
            <person name="Huettel B."/>
            <person name="Barry K.W."/>
            <person name="Haridas S."/>
            <person name="Chen C."/>
            <person name="Bauer D."/>
            <person name="Andreopoulos W."/>
            <person name="Pangilinan J."/>
            <person name="LaButti K."/>
            <person name="Riley R."/>
            <person name="Lipzen A."/>
            <person name="Clum A."/>
            <person name="Drula E."/>
            <person name="Henrissat B."/>
            <person name="Kohler A."/>
            <person name="Grigoriev I.V."/>
            <person name="Martin F.M."/>
            <person name="Hacquard S."/>
        </authorList>
    </citation>
    <scope>NUCLEOTIDE SEQUENCE</scope>
    <source>
        <strain evidence="9">MPI-CAGE-CH-0243</strain>
    </source>
</reference>
<dbReference type="InterPro" id="IPR013087">
    <property type="entry name" value="Znf_C2H2_type"/>
</dbReference>
<evidence type="ECO:0000259" key="8">
    <source>
        <dbReference type="PROSITE" id="PS50157"/>
    </source>
</evidence>
<feature type="region of interest" description="Disordered" evidence="7">
    <location>
        <begin position="183"/>
        <end position="219"/>
    </location>
</feature>
<keyword evidence="4" id="KW-0862">Zinc</keyword>
<dbReference type="SUPFAM" id="SSF57667">
    <property type="entry name" value="beta-beta-alpha zinc fingers"/>
    <property type="match status" value="2"/>
</dbReference>
<organism evidence="9 10">
    <name type="scientific">Dendryphion nanum</name>
    <dbReference type="NCBI Taxonomy" id="256645"/>
    <lineage>
        <taxon>Eukaryota</taxon>
        <taxon>Fungi</taxon>
        <taxon>Dikarya</taxon>
        <taxon>Ascomycota</taxon>
        <taxon>Pezizomycotina</taxon>
        <taxon>Dothideomycetes</taxon>
        <taxon>Pleosporomycetidae</taxon>
        <taxon>Pleosporales</taxon>
        <taxon>Torulaceae</taxon>
        <taxon>Dendryphion</taxon>
    </lineage>
</organism>
<keyword evidence="1" id="KW-0479">Metal-binding</keyword>
<feature type="domain" description="C2H2-type" evidence="8">
    <location>
        <begin position="226"/>
        <end position="253"/>
    </location>
</feature>
<name>A0A9P9DBU4_9PLEO</name>
<feature type="compositionally biased region" description="Basic and acidic residues" evidence="7">
    <location>
        <begin position="339"/>
        <end position="352"/>
    </location>
</feature>
<evidence type="ECO:0000256" key="5">
    <source>
        <dbReference type="ARBA" id="ARBA00044085"/>
    </source>
</evidence>
<sequence length="363" mass="41315">MSTPPFNSPYQHAMRTTLLEAPAYPSPARSDSEPSKYQPDGLGLYDYSQPFPSSGPSTSSILYPPSPQPTESWNHLSTGTSPLMAAAPVDPWNSSYDHSHGPYDAPVPRSPLHWDPSHEDARVSYGYPPIKMESGAEWADNDASHPDYRHAPVTVSPERLNAGIFPYDNAYASPPMPRYELPPADGYEPMPWEQRPHSPEPRESSVGSTARTRLRRNPTTADNANFSCHLCGKLFQRSYNHKTHLETHNPKRKKDHICSIEGCEKQFVRKTDLDRHHNSVHRKLKEFKCVKCDASFARKDTLRRHVEDGCPKRHELRDPHVLSRNRSMRTSMPFYPSPRPEDDYGRSNDEYGSRSPPLFHDDF</sequence>
<feature type="compositionally biased region" description="Polar residues" evidence="7">
    <location>
        <begin position="1"/>
        <end position="10"/>
    </location>
</feature>
<evidence type="ECO:0000313" key="10">
    <source>
        <dbReference type="Proteomes" id="UP000700596"/>
    </source>
</evidence>
<protein>
    <recommendedName>
        <fullName evidence="5">C2H2 type master regulator of conidiophore development brlA</fullName>
    </recommendedName>
</protein>
<dbReference type="SMART" id="SM00355">
    <property type="entry name" value="ZnF_C2H2"/>
    <property type="match status" value="3"/>
</dbReference>
<dbReference type="PANTHER" id="PTHR14003">
    <property type="entry name" value="TRANSCRIPTIONAL REPRESSOR PROTEIN YY"/>
    <property type="match status" value="1"/>
</dbReference>
<dbReference type="GO" id="GO:0005667">
    <property type="term" value="C:transcription regulator complex"/>
    <property type="evidence" value="ECO:0007669"/>
    <property type="project" value="TreeGrafter"/>
</dbReference>
<dbReference type="PROSITE" id="PS50157">
    <property type="entry name" value="ZINC_FINGER_C2H2_2"/>
    <property type="match status" value="3"/>
</dbReference>
<dbReference type="AlphaFoldDB" id="A0A9P9DBU4"/>
<dbReference type="GO" id="GO:0008270">
    <property type="term" value="F:zinc ion binding"/>
    <property type="evidence" value="ECO:0007669"/>
    <property type="project" value="UniProtKB-KW"/>
</dbReference>
<feature type="domain" description="C2H2-type" evidence="8">
    <location>
        <begin position="256"/>
        <end position="286"/>
    </location>
</feature>